<reference evidence="1" key="1">
    <citation type="submission" date="2021-01" db="EMBL/GenBank/DDBJ databases">
        <authorList>
            <consortium name="Genoscope - CEA"/>
            <person name="William W."/>
        </authorList>
    </citation>
    <scope>NUCLEOTIDE SEQUENCE</scope>
</reference>
<proteinExistence type="predicted"/>
<evidence type="ECO:0000313" key="2">
    <source>
        <dbReference type="Proteomes" id="UP000692954"/>
    </source>
</evidence>
<evidence type="ECO:0008006" key="3">
    <source>
        <dbReference type="Google" id="ProtNLM"/>
    </source>
</evidence>
<dbReference type="Proteomes" id="UP000692954">
    <property type="component" value="Unassembled WGS sequence"/>
</dbReference>
<dbReference type="OrthoDB" id="297030at2759"/>
<organism evidence="1 2">
    <name type="scientific">Paramecium sonneborni</name>
    <dbReference type="NCBI Taxonomy" id="65129"/>
    <lineage>
        <taxon>Eukaryota</taxon>
        <taxon>Sar</taxon>
        <taxon>Alveolata</taxon>
        <taxon>Ciliophora</taxon>
        <taxon>Intramacronucleata</taxon>
        <taxon>Oligohymenophorea</taxon>
        <taxon>Peniculida</taxon>
        <taxon>Parameciidae</taxon>
        <taxon>Paramecium</taxon>
    </lineage>
</organism>
<evidence type="ECO:0000313" key="1">
    <source>
        <dbReference type="EMBL" id="CAD8120318.1"/>
    </source>
</evidence>
<dbReference type="EMBL" id="CAJJDN010000125">
    <property type="protein sequence ID" value="CAD8120318.1"/>
    <property type="molecule type" value="Genomic_DNA"/>
</dbReference>
<gene>
    <name evidence="1" type="ORF">PSON_ATCC_30995.1.T1250135</name>
</gene>
<comment type="caution">
    <text evidence="1">The sequence shown here is derived from an EMBL/GenBank/DDBJ whole genome shotgun (WGS) entry which is preliminary data.</text>
</comment>
<keyword evidence="2" id="KW-1185">Reference proteome</keyword>
<name>A0A8S1QXL8_9CILI</name>
<dbReference type="AlphaFoldDB" id="A0A8S1QXL8"/>
<sequence length="716" mass="82837">MNQNQVVEVYMAKQGQIVQSYLITLVDGTGSMSNEYEAVIKAHQDVFSYLGNQKMDYQWEQDLYSFTPFRSAGSGNISKTFKSIFQKLLNQTYPSNITFLFVSDGQEHFQIDEIKTMIDQVKKNYLIQFISVAVGDSFPSQISNTLRNEIHNQNSSCPAVFKVNRKHQSFEVLHKEFYEIFQEVKKQLDVQNKHFEVNQPVFQTLVQEQPSILVAPNEPFYRKVDQQSVPLIIEDETIQPTDDPVNISKLISNSVEKELIITASDPQHDYKQGFSKISELGQKILDNAKFDNKDLEIKKQASSQIYLANNISEGNLDLKKNEKEMTDLQKDIRNPIKLIEYVEKNAQEIDQIEWTQNKAKLRMQGQFNNTKLGCYVKSKTTQKELDLIESIWSITTEGLNNHKKVIQRDPQCNLNTLLIDLKTLLDHQLLKIFDKQSMSELQEKHLIILKELNDTLKDMNSLILKKDKVKINEVLQLIEKRAKPIDENNINQTGAIFDYTDEFAFLPKSLQTLIRDDEDELEKMIVIIFDENQSMENEIQAAKSIYLQVFSGLNQNLRIEISWSNGQFSLLEDQQQKYGSLLAIFQKLDPNYNLKNKCISLCIVTDGKTDYGSLHKATKEIKQNQYLIKLIYVTVGSYLKNYLEGVILSKFQNREVKGKPIIKVIPRTISNKFETQQALNKSTTVPKIDQQFIKVFDDILAIIQKDKKPQLLQNQY</sequence>
<accession>A0A8S1QXL8</accession>
<protein>
    <recommendedName>
        <fullName evidence="3">VWFA domain-containing protein</fullName>
    </recommendedName>
</protein>